<organism evidence="1 2">
    <name type="scientific">Bacteroides humanifaecis</name>
    <dbReference type="NCBI Taxonomy" id="2792859"/>
    <lineage>
        <taxon>Bacteria</taxon>
        <taxon>Pseudomonadati</taxon>
        <taxon>Bacteroidota</taxon>
        <taxon>Bacteroidia</taxon>
        <taxon>Bacteroidales</taxon>
        <taxon>Bacteroidaceae</taxon>
        <taxon>Bacteroides</taxon>
    </lineage>
</organism>
<gene>
    <name evidence="1" type="ORF">ABHZ06_12430</name>
</gene>
<dbReference type="Proteomes" id="UP001491715">
    <property type="component" value="Unassembled WGS sequence"/>
</dbReference>
<dbReference type="RefSeq" id="WP_131226093.1">
    <property type="nucleotide sequence ID" value="NZ_CP084680.1"/>
</dbReference>
<reference evidence="1 2" key="1">
    <citation type="submission" date="2024-05" db="EMBL/GenBank/DDBJ databases">
        <title>Human gut microbiome strain richness.</title>
        <authorList>
            <person name="Chen-Liaw A."/>
        </authorList>
    </citation>
    <scope>NUCLEOTIDE SEQUENCE [LARGE SCALE GENOMIC DNA]</scope>
    <source>
        <strain evidence="1 2">1001271st1_B1_1001271B_150615</strain>
    </source>
</reference>
<evidence type="ECO:0000313" key="1">
    <source>
        <dbReference type="EMBL" id="MEO4938655.1"/>
    </source>
</evidence>
<comment type="caution">
    <text evidence="1">The sequence shown here is derived from an EMBL/GenBank/DDBJ whole genome shotgun (WGS) entry which is preliminary data.</text>
</comment>
<dbReference type="EMBL" id="JBDQBE010000012">
    <property type="protein sequence ID" value="MEO4938655.1"/>
    <property type="molecule type" value="Genomic_DNA"/>
</dbReference>
<dbReference type="InterPro" id="IPR011050">
    <property type="entry name" value="Pectin_lyase_fold/virulence"/>
</dbReference>
<keyword evidence="2" id="KW-1185">Reference proteome</keyword>
<sequence length="517" mass="59136">MREMDLIRSNNLIDMRAIQISYLNEMRVIVLFLLFLPLSLFAQKISPLDYGLAQAKTGIERYRILLTTHKLALEKGLTVDYTGIKELDIEIPIDGCSIPLGYNTDFKGLILNVTNKRKNIYLFKMNQNLIPISISKQEFCSLSYLHREEFKYGDKLLVIEDKTPWVKNRIGYAYGAMRKDVLLISDAKVVNSPVASYNTLASQPQFKYCSVDQNEKIIDGITINRMESSTCMTRCFLIENQNRVTISNVIINTPVNALYGDAAISLQNCTNSLLKDIVINGTYSQLKRYGYGIMFNNLWNTTILRLKGDGKWGIFGNNNVNVAHLKDCCINRFDIHCYGRDIDFENCTIFRLYNQYSSIYGKISYRNCVFDAAIPCLLTSSYNAYTPFDLFFENCIMKMTSLNDGIIYIMGIPKQENERFELAKKCLPNIKIDNCQIEFKEPLKECYIFKSDTQRLPISFGYISQIVLNKIDISSDAVVCKISNIDLFTDDVIDYKMEKLSTKGSNKISPIVVQSGK</sequence>
<evidence type="ECO:0008006" key="3">
    <source>
        <dbReference type="Google" id="ProtNLM"/>
    </source>
</evidence>
<protein>
    <recommendedName>
        <fullName evidence="3">Right-handed parallel beta-helix repeat-containing protein</fullName>
    </recommendedName>
</protein>
<accession>A0ABV0HY78</accession>
<dbReference type="SUPFAM" id="SSF51126">
    <property type="entry name" value="Pectin lyase-like"/>
    <property type="match status" value="1"/>
</dbReference>
<proteinExistence type="predicted"/>
<name>A0ABV0HY78_9BACE</name>
<evidence type="ECO:0000313" key="2">
    <source>
        <dbReference type="Proteomes" id="UP001491715"/>
    </source>
</evidence>